<reference evidence="3 4" key="1">
    <citation type="submission" date="2018-04" db="EMBL/GenBank/DDBJ databases">
        <title>The genome of golden apple snail Pomacea canaliculata provides insight into stress tolerance and invasive adaptation.</title>
        <authorList>
            <person name="Liu C."/>
            <person name="Liu B."/>
            <person name="Ren Y."/>
            <person name="Zhang Y."/>
            <person name="Wang H."/>
            <person name="Li S."/>
            <person name="Jiang F."/>
            <person name="Yin L."/>
            <person name="Zhang G."/>
            <person name="Qian W."/>
            <person name="Fan W."/>
        </authorList>
    </citation>
    <scope>NUCLEOTIDE SEQUENCE [LARGE SCALE GENOMIC DNA]</scope>
    <source>
        <strain evidence="3">SZHN2017</strain>
        <tissue evidence="3">Muscle</tissue>
    </source>
</reference>
<dbReference type="EMBL" id="PZQS01000005">
    <property type="protein sequence ID" value="PVD29376.1"/>
    <property type="molecule type" value="Genomic_DNA"/>
</dbReference>
<name>A0A2T7P7K6_POMCA</name>
<dbReference type="OrthoDB" id="6146674at2759"/>
<dbReference type="Proteomes" id="UP000245119">
    <property type="component" value="Linkage Group LG5"/>
</dbReference>
<evidence type="ECO:0000313" key="3">
    <source>
        <dbReference type="EMBL" id="PVD29376.1"/>
    </source>
</evidence>
<dbReference type="AlphaFoldDB" id="A0A2T7P7K6"/>
<evidence type="ECO:0000256" key="1">
    <source>
        <dbReference type="SAM" id="MobiDB-lite"/>
    </source>
</evidence>
<gene>
    <name evidence="3" type="ORF">C0Q70_08627</name>
</gene>
<feature type="region of interest" description="Disordered" evidence="1">
    <location>
        <begin position="92"/>
        <end position="113"/>
    </location>
</feature>
<evidence type="ECO:0000259" key="2">
    <source>
        <dbReference type="PROSITE" id="PS50041"/>
    </source>
</evidence>
<dbReference type="InterPro" id="IPR001304">
    <property type="entry name" value="C-type_lectin-like"/>
</dbReference>
<dbReference type="Gene3D" id="3.10.100.10">
    <property type="entry name" value="Mannose-Binding Protein A, subunit A"/>
    <property type="match status" value="1"/>
</dbReference>
<proteinExistence type="predicted"/>
<dbReference type="CDD" id="cd00037">
    <property type="entry name" value="CLECT"/>
    <property type="match status" value="1"/>
</dbReference>
<feature type="domain" description="C-type lectin" evidence="2">
    <location>
        <begin position="15"/>
        <end position="85"/>
    </location>
</feature>
<evidence type="ECO:0000313" key="4">
    <source>
        <dbReference type="Proteomes" id="UP000245119"/>
    </source>
</evidence>
<comment type="caution">
    <text evidence="3">The sequence shown here is derived from an EMBL/GenBank/DDBJ whole genome shotgun (WGS) entry which is preliminary data.</text>
</comment>
<dbReference type="PROSITE" id="PS50041">
    <property type="entry name" value="C_TYPE_LECTIN_2"/>
    <property type="match status" value="1"/>
</dbReference>
<keyword evidence="4" id="KW-1185">Reference proteome</keyword>
<feature type="compositionally biased region" description="Polar residues" evidence="1">
    <location>
        <begin position="101"/>
        <end position="113"/>
    </location>
</feature>
<sequence>MSTFYFRKFAEFNEVWIGLDDLERKGTYRWSASKGLPTFTRWLQGSPPHPVTGHDCVEIIFFHREGWRGSWRDKNCTDLLPAFCEAEPFDVEPEPEVDDMSPNTESLPDSNLENGAVDMIQNTGSSDASFDLEPATELQDIPPNTSSDIFSDLEPETDDMSPATQPPDLDLKTVAIAVNDAANTQPSNMSRWLPPDEQPSDRSVDMYTDDMPPSTQPSGSKVDVNTDDMPPSTQPSGSKVDVNTDDMPPSTQPSGSKVDFNTDDMPPSTQPSGSKVDVNTDDMPPSTQPSGSKVDVDPEYGSDYAPADTRLPGSDLTTKPENDPVT</sequence>
<accession>A0A2T7P7K6</accession>
<organism evidence="3 4">
    <name type="scientific">Pomacea canaliculata</name>
    <name type="common">Golden apple snail</name>
    <dbReference type="NCBI Taxonomy" id="400727"/>
    <lineage>
        <taxon>Eukaryota</taxon>
        <taxon>Metazoa</taxon>
        <taxon>Spiralia</taxon>
        <taxon>Lophotrochozoa</taxon>
        <taxon>Mollusca</taxon>
        <taxon>Gastropoda</taxon>
        <taxon>Caenogastropoda</taxon>
        <taxon>Architaenioglossa</taxon>
        <taxon>Ampullarioidea</taxon>
        <taxon>Ampullariidae</taxon>
        <taxon>Pomacea</taxon>
    </lineage>
</organism>
<dbReference type="InterPro" id="IPR016187">
    <property type="entry name" value="CTDL_fold"/>
</dbReference>
<protein>
    <recommendedName>
        <fullName evidence="2">C-type lectin domain-containing protein</fullName>
    </recommendedName>
</protein>
<feature type="region of interest" description="Disordered" evidence="1">
    <location>
        <begin position="135"/>
        <end position="167"/>
    </location>
</feature>
<dbReference type="InterPro" id="IPR016186">
    <property type="entry name" value="C-type_lectin-like/link_sf"/>
</dbReference>
<dbReference type="Pfam" id="PF00059">
    <property type="entry name" value="Lectin_C"/>
    <property type="match status" value="1"/>
</dbReference>
<feature type="region of interest" description="Disordered" evidence="1">
    <location>
        <begin position="182"/>
        <end position="326"/>
    </location>
</feature>
<dbReference type="SUPFAM" id="SSF56436">
    <property type="entry name" value="C-type lectin-like"/>
    <property type="match status" value="1"/>
</dbReference>